<organism evidence="7">
    <name type="scientific">uncultured Sphingomonadaceae bacterium</name>
    <dbReference type="NCBI Taxonomy" id="169976"/>
    <lineage>
        <taxon>Bacteria</taxon>
        <taxon>Pseudomonadati</taxon>
        <taxon>Pseudomonadota</taxon>
        <taxon>Alphaproteobacteria</taxon>
        <taxon>Sphingomonadales</taxon>
        <taxon>Sphingomonadaceae</taxon>
        <taxon>environmental samples</taxon>
    </lineage>
</organism>
<evidence type="ECO:0000256" key="2">
    <source>
        <dbReference type="ARBA" id="ARBA00012755"/>
    </source>
</evidence>
<dbReference type="Gene3D" id="2.70.98.60">
    <property type="entry name" value="alpha-galactosidase from lactobacil brevis"/>
    <property type="match status" value="1"/>
</dbReference>
<dbReference type="Pfam" id="PF16874">
    <property type="entry name" value="Glyco_hydro_36C"/>
    <property type="match status" value="1"/>
</dbReference>
<dbReference type="Pfam" id="PF02065">
    <property type="entry name" value="Melibiase"/>
    <property type="match status" value="1"/>
</dbReference>
<name>A0A6J4S7A0_9SPHN</name>
<evidence type="ECO:0000256" key="4">
    <source>
        <dbReference type="ARBA" id="ARBA00023295"/>
    </source>
</evidence>
<evidence type="ECO:0000259" key="5">
    <source>
        <dbReference type="Pfam" id="PF16874"/>
    </source>
</evidence>
<dbReference type="InterPro" id="IPR002252">
    <property type="entry name" value="Glyco_hydro_36"/>
</dbReference>
<dbReference type="PANTHER" id="PTHR43053">
    <property type="entry name" value="GLYCOSIDASE FAMILY 31"/>
    <property type="match status" value="1"/>
</dbReference>
<dbReference type="InterPro" id="IPR050985">
    <property type="entry name" value="Alpha-glycosidase_related"/>
</dbReference>
<dbReference type="InterPro" id="IPR013785">
    <property type="entry name" value="Aldolase_TIM"/>
</dbReference>
<dbReference type="Gene3D" id="2.60.40.1180">
    <property type="entry name" value="Golgi alpha-mannosidase II"/>
    <property type="match status" value="1"/>
</dbReference>
<dbReference type="InterPro" id="IPR013780">
    <property type="entry name" value="Glyco_hydro_b"/>
</dbReference>
<feature type="domain" description="Glycosyl hydrolase family 36 N-terminal" evidence="6">
    <location>
        <begin position="7"/>
        <end position="156"/>
    </location>
</feature>
<dbReference type="GO" id="GO:0004557">
    <property type="term" value="F:alpha-galactosidase activity"/>
    <property type="evidence" value="ECO:0007669"/>
    <property type="project" value="UniProtKB-EC"/>
</dbReference>
<reference evidence="7" key="1">
    <citation type="submission" date="2020-02" db="EMBL/GenBank/DDBJ databases">
        <authorList>
            <person name="Meier V. D."/>
        </authorList>
    </citation>
    <scope>NUCLEOTIDE SEQUENCE</scope>
    <source>
        <strain evidence="7">AVDCRST_MAG39</strain>
    </source>
</reference>
<dbReference type="PANTHER" id="PTHR43053:SF3">
    <property type="entry name" value="ALPHA-GALACTOSIDASE C-RELATED"/>
    <property type="match status" value="1"/>
</dbReference>
<dbReference type="Gene3D" id="3.20.20.70">
    <property type="entry name" value="Aldolase class I"/>
    <property type="match status" value="1"/>
</dbReference>
<dbReference type="GO" id="GO:0016052">
    <property type="term" value="P:carbohydrate catabolic process"/>
    <property type="evidence" value="ECO:0007669"/>
    <property type="project" value="InterPro"/>
</dbReference>
<proteinExistence type="predicted"/>
<dbReference type="InterPro" id="IPR031705">
    <property type="entry name" value="Glyco_hydro_36_C"/>
</dbReference>
<gene>
    <name evidence="7" type="ORF">AVDCRST_MAG39-808</name>
</gene>
<dbReference type="EC" id="3.2.1.22" evidence="2"/>
<sequence>MAGDGCTLRFADPLARLAVALRWRLLPSGLLSARAELLNEGNAPVRVHWLAALALPLPGWASDATQVHGRWSGEFGLARAPLATGKLEKVGRAGRTGFDGAAYLLVGDARLSEERGRCFAAHLAWSGNARSFCEALPSGERQLQIGEALAPGEVSLRPGERHETPEALVAFSAQGLNGVRRAYHAELRVRRAAAGVGVGPRRVHFNSWEAAWFDFDEPRLLELARDAAALGAERFVLDDGWFLNRRDDARALGDWTVDPARFPAGLGRLIAQVRELGMDFGLWVEPEMVSPDSDLYRAHPDWCLHAPGQPRPTQRGQLALDLRRTEVRDHLFDALDRLLRDNAITYLKWDHNRDLFPVPGGARAQVLGYYDLLDRVRAAHPQVEIEACAGGGARLDFAVAARCARAWVSDNTDAVERLRLHRAASLFYPPELIGAHFGAAPNPTTGRRLGASFRARVAIFAHFGIEADPAELTDAERECFAAHVAAYKRRRALLHGGVQLYADTDDPGVTAQLVVAPDGAEALALLARVDQAVPAAGPPVRLPGLYPAARYRLTLVGPWPMPAARHLADPHWWRARPVLDGALLREVGLRLPLVHPETAWLVHLERVRGSA</sequence>
<dbReference type="EMBL" id="CADCVW010000034">
    <property type="protein sequence ID" value="CAA9491541.1"/>
    <property type="molecule type" value="Genomic_DNA"/>
</dbReference>
<dbReference type="PRINTS" id="PR00743">
    <property type="entry name" value="GLHYDRLASE36"/>
</dbReference>
<accession>A0A6J4S7A0</accession>
<dbReference type="InterPro" id="IPR031704">
    <property type="entry name" value="Glyco_hydro_36_N"/>
</dbReference>
<evidence type="ECO:0000259" key="6">
    <source>
        <dbReference type="Pfam" id="PF16875"/>
    </source>
</evidence>
<keyword evidence="3 7" id="KW-0378">Hydrolase</keyword>
<keyword evidence="4 7" id="KW-0326">Glycosidase</keyword>
<comment type="catalytic activity">
    <reaction evidence="1">
        <text>Hydrolysis of terminal, non-reducing alpha-D-galactose residues in alpha-D-galactosides, including galactose oligosaccharides, galactomannans and galactolipids.</text>
        <dbReference type="EC" id="3.2.1.22"/>
    </reaction>
</comment>
<dbReference type="SUPFAM" id="SSF51445">
    <property type="entry name" value="(Trans)glycosidases"/>
    <property type="match status" value="1"/>
</dbReference>
<dbReference type="AlphaFoldDB" id="A0A6J4S7A0"/>
<evidence type="ECO:0000313" key="7">
    <source>
        <dbReference type="EMBL" id="CAA9491541.1"/>
    </source>
</evidence>
<evidence type="ECO:0000256" key="1">
    <source>
        <dbReference type="ARBA" id="ARBA00001255"/>
    </source>
</evidence>
<protein>
    <recommendedName>
        <fullName evidence="2">alpha-galactosidase</fullName>
        <ecNumber evidence="2">3.2.1.22</ecNumber>
    </recommendedName>
</protein>
<dbReference type="Pfam" id="PF16875">
    <property type="entry name" value="Glyco_hydro_36N"/>
    <property type="match status" value="1"/>
</dbReference>
<dbReference type="CDD" id="cd14791">
    <property type="entry name" value="GH36"/>
    <property type="match status" value="1"/>
</dbReference>
<dbReference type="InterPro" id="IPR017853">
    <property type="entry name" value="GH"/>
</dbReference>
<evidence type="ECO:0000256" key="3">
    <source>
        <dbReference type="ARBA" id="ARBA00022801"/>
    </source>
</evidence>
<dbReference type="FunFam" id="3.20.20.70:FF:000118">
    <property type="entry name" value="Alpha-galactosidase"/>
    <property type="match status" value="1"/>
</dbReference>
<dbReference type="InterPro" id="IPR038417">
    <property type="entry name" value="Alpga-gal_N_sf"/>
</dbReference>
<feature type="domain" description="Glycosyl hydrolase family 36 C-terminal" evidence="5">
    <location>
        <begin position="510"/>
        <end position="604"/>
    </location>
</feature>